<dbReference type="RefSeq" id="XP_060328122.1">
    <property type="nucleotide sequence ID" value="XM_060477804.1"/>
</dbReference>
<comment type="caution">
    <text evidence="2">The sequence shown here is derived from an EMBL/GenBank/DDBJ whole genome shotgun (WGS) entry which is preliminary data.</text>
</comment>
<name>A0AA39K3P0_ARMTA</name>
<feature type="region of interest" description="Disordered" evidence="1">
    <location>
        <begin position="276"/>
        <end position="370"/>
    </location>
</feature>
<dbReference type="EMBL" id="JAUEPS010000030">
    <property type="protein sequence ID" value="KAK0452786.1"/>
    <property type="molecule type" value="Genomic_DNA"/>
</dbReference>
<gene>
    <name evidence="2" type="ORF">EV420DRAFT_1645636</name>
</gene>
<feature type="compositionally biased region" description="Basic and acidic residues" evidence="1">
    <location>
        <begin position="332"/>
        <end position="353"/>
    </location>
</feature>
<feature type="region of interest" description="Disordered" evidence="1">
    <location>
        <begin position="1"/>
        <end position="36"/>
    </location>
</feature>
<evidence type="ECO:0000256" key="1">
    <source>
        <dbReference type="SAM" id="MobiDB-lite"/>
    </source>
</evidence>
<evidence type="ECO:0000313" key="2">
    <source>
        <dbReference type="EMBL" id="KAK0452786.1"/>
    </source>
</evidence>
<evidence type="ECO:0000313" key="3">
    <source>
        <dbReference type="Proteomes" id="UP001175211"/>
    </source>
</evidence>
<reference evidence="2" key="1">
    <citation type="submission" date="2023-06" db="EMBL/GenBank/DDBJ databases">
        <authorList>
            <consortium name="Lawrence Berkeley National Laboratory"/>
            <person name="Ahrendt S."/>
            <person name="Sahu N."/>
            <person name="Indic B."/>
            <person name="Wong-Bajracharya J."/>
            <person name="Merenyi Z."/>
            <person name="Ke H.-M."/>
            <person name="Monk M."/>
            <person name="Kocsube S."/>
            <person name="Drula E."/>
            <person name="Lipzen A."/>
            <person name="Balint B."/>
            <person name="Henrissat B."/>
            <person name="Andreopoulos B."/>
            <person name="Martin F.M."/>
            <person name="Harder C.B."/>
            <person name="Rigling D."/>
            <person name="Ford K.L."/>
            <person name="Foster G.D."/>
            <person name="Pangilinan J."/>
            <person name="Papanicolaou A."/>
            <person name="Barry K."/>
            <person name="LaButti K."/>
            <person name="Viragh M."/>
            <person name="Koriabine M."/>
            <person name="Yan M."/>
            <person name="Riley R."/>
            <person name="Champramary S."/>
            <person name="Plett K.L."/>
            <person name="Tsai I.J."/>
            <person name="Slot J."/>
            <person name="Sipos G."/>
            <person name="Plett J."/>
            <person name="Nagy L.G."/>
            <person name="Grigoriev I.V."/>
        </authorList>
    </citation>
    <scope>NUCLEOTIDE SEQUENCE</scope>
    <source>
        <strain evidence="2">CCBAS 213</strain>
    </source>
</reference>
<sequence>MKESQTKNGVSGDYHRLSGNEPRGSGMKELDPTSSSRLYQCGTDLDQTIKDPEATLDHSIKNLEQILDQWIKSPGTTRNEAQDRWGYSCLSPPPNACIKAGGGPLNLPLNSVHGISTALTSNEPHQPSPSAGSTCCVQATANTPLGHTYNAEEPTGDTPGIRLPVDFAILHQFMQSTSGTEGYSGGFTLIDDLDTCFICALPVTEHITGSTGNQGWNLGGATSLFPAGDVHHMGGQSEDYIVQLMGKLHIVAVGPDDGELASPLCIKVPQRQTTSVMVRSGNPGEPRDEAEGRWSPADPMADCCKASGDNPAPHVDPSRKDNPGMATSIIEDTSRKSSIAHKEQAGRTGERDSPFQVHLPFKDSTDGRENPSYLKSLWNSPKYSEVPTNPSGCLHRGERELTSRTVIGAGPLQPMNCDDERKTPIPPASVEYSQGSQWLKPFGAAWTW</sequence>
<keyword evidence="3" id="KW-1185">Reference proteome</keyword>
<proteinExistence type="predicted"/>
<feature type="region of interest" description="Disordered" evidence="1">
    <location>
        <begin position="409"/>
        <end position="431"/>
    </location>
</feature>
<feature type="compositionally biased region" description="Basic and acidic residues" evidence="1">
    <location>
        <begin position="360"/>
        <end position="369"/>
    </location>
</feature>
<accession>A0AA39K3P0</accession>
<dbReference type="Proteomes" id="UP001175211">
    <property type="component" value="Unassembled WGS sequence"/>
</dbReference>
<organism evidence="2 3">
    <name type="scientific">Armillaria tabescens</name>
    <name type="common">Ringless honey mushroom</name>
    <name type="synonym">Agaricus tabescens</name>
    <dbReference type="NCBI Taxonomy" id="1929756"/>
    <lineage>
        <taxon>Eukaryota</taxon>
        <taxon>Fungi</taxon>
        <taxon>Dikarya</taxon>
        <taxon>Basidiomycota</taxon>
        <taxon>Agaricomycotina</taxon>
        <taxon>Agaricomycetes</taxon>
        <taxon>Agaricomycetidae</taxon>
        <taxon>Agaricales</taxon>
        <taxon>Marasmiineae</taxon>
        <taxon>Physalacriaceae</taxon>
        <taxon>Desarmillaria</taxon>
    </lineage>
</organism>
<protein>
    <submittedName>
        <fullName evidence="2">Uncharacterized protein</fullName>
    </submittedName>
</protein>
<dbReference type="GeneID" id="85361352"/>
<dbReference type="AlphaFoldDB" id="A0AA39K3P0"/>